<feature type="region of interest" description="Disordered" evidence="1">
    <location>
        <begin position="239"/>
        <end position="282"/>
    </location>
</feature>
<dbReference type="AlphaFoldDB" id="A0A9W6YC58"/>
<proteinExistence type="predicted"/>
<organism evidence="2 3">
    <name type="scientific">Phytophthora fragariaefolia</name>
    <dbReference type="NCBI Taxonomy" id="1490495"/>
    <lineage>
        <taxon>Eukaryota</taxon>
        <taxon>Sar</taxon>
        <taxon>Stramenopiles</taxon>
        <taxon>Oomycota</taxon>
        <taxon>Peronosporomycetes</taxon>
        <taxon>Peronosporales</taxon>
        <taxon>Peronosporaceae</taxon>
        <taxon>Phytophthora</taxon>
    </lineage>
</organism>
<dbReference type="Proteomes" id="UP001165121">
    <property type="component" value="Unassembled WGS sequence"/>
</dbReference>
<reference evidence="2" key="1">
    <citation type="submission" date="2023-04" db="EMBL/GenBank/DDBJ databases">
        <title>Phytophthora fragariaefolia NBRC 109709.</title>
        <authorList>
            <person name="Ichikawa N."/>
            <person name="Sato H."/>
            <person name="Tonouchi N."/>
        </authorList>
    </citation>
    <scope>NUCLEOTIDE SEQUENCE</scope>
    <source>
        <strain evidence="2">NBRC 109709</strain>
    </source>
</reference>
<evidence type="ECO:0000313" key="2">
    <source>
        <dbReference type="EMBL" id="GMF59859.1"/>
    </source>
</evidence>
<accession>A0A9W6YC58</accession>
<comment type="caution">
    <text evidence="2">The sequence shown here is derived from an EMBL/GenBank/DDBJ whole genome shotgun (WGS) entry which is preliminary data.</text>
</comment>
<gene>
    <name evidence="2" type="ORF">Pfra01_002595200</name>
</gene>
<dbReference type="EMBL" id="BSXT01005137">
    <property type="protein sequence ID" value="GMF59859.1"/>
    <property type="molecule type" value="Genomic_DNA"/>
</dbReference>
<name>A0A9W6YC58_9STRA</name>
<evidence type="ECO:0000313" key="3">
    <source>
        <dbReference type="Proteomes" id="UP001165121"/>
    </source>
</evidence>
<feature type="compositionally biased region" description="Basic and acidic residues" evidence="1">
    <location>
        <begin position="255"/>
        <end position="267"/>
    </location>
</feature>
<feature type="compositionally biased region" description="Low complexity" evidence="1">
    <location>
        <begin position="9"/>
        <end position="35"/>
    </location>
</feature>
<evidence type="ECO:0000256" key="1">
    <source>
        <dbReference type="SAM" id="MobiDB-lite"/>
    </source>
</evidence>
<sequence length="356" mass="38981">MTTGGASGGASESSSTSDSAALGSPSGTSSRSASGIPEASSASNQRIPSLRVRCKLRGSRRWYLYGCGCAQGLVRRPWGFSSVRWEDIEDIGTAGTDSTVQQAQGTSQTHFLSLARLVVDLYRGPPLRTDYELDRRLEAAESLSDAERLCNHASQVRNTALDNLRRLRLDHADAARQLVATNIALEQGSQAVAALEQRCRRLVKSLADTHKVIHQDRGNFKAGIATYWAQLHQLREYLERSDRPSSDPSNAVAKRQIEIRESRETPNKKPGKGGRSGLDCAGSDFQKVATNDQATEASQIRWDLVSKDSKRRQLKKCTGLIIQATNGAQIRQDRQANVDRAPSRPTNRLGDKKINA</sequence>
<feature type="region of interest" description="Disordered" evidence="1">
    <location>
        <begin position="1"/>
        <end position="42"/>
    </location>
</feature>
<feature type="region of interest" description="Disordered" evidence="1">
    <location>
        <begin position="329"/>
        <end position="356"/>
    </location>
</feature>
<keyword evidence="3" id="KW-1185">Reference proteome</keyword>
<protein>
    <submittedName>
        <fullName evidence="2">Unnamed protein product</fullName>
    </submittedName>
</protein>